<dbReference type="Proteomes" id="UP000887565">
    <property type="component" value="Unplaced"/>
</dbReference>
<feature type="region of interest" description="Disordered" evidence="1">
    <location>
        <begin position="233"/>
        <end position="257"/>
    </location>
</feature>
<dbReference type="AlphaFoldDB" id="A0A915LAA1"/>
<dbReference type="WBParaSite" id="nRc.2.0.1.t47318-RA">
    <property type="protein sequence ID" value="nRc.2.0.1.t47318-RA"/>
    <property type="gene ID" value="nRc.2.0.1.g47318"/>
</dbReference>
<evidence type="ECO:0000313" key="3">
    <source>
        <dbReference type="WBParaSite" id="nRc.2.0.1.t47318-RA"/>
    </source>
</evidence>
<proteinExistence type="predicted"/>
<keyword evidence="2" id="KW-1185">Reference proteome</keyword>
<accession>A0A915LAA1</accession>
<protein>
    <submittedName>
        <fullName evidence="3">Uncharacterized protein</fullName>
    </submittedName>
</protein>
<organism evidence="2 3">
    <name type="scientific">Romanomermis culicivorax</name>
    <name type="common">Nematode worm</name>
    <dbReference type="NCBI Taxonomy" id="13658"/>
    <lineage>
        <taxon>Eukaryota</taxon>
        <taxon>Metazoa</taxon>
        <taxon>Ecdysozoa</taxon>
        <taxon>Nematoda</taxon>
        <taxon>Enoplea</taxon>
        <taxon>Dorylaimia</taxon>
        <taxon>Mermithida</taxon>
        <taxon>Mermithoidea</taxon>
        <taxon>Mermithidae</taxon>
        <taxon>Romanomermis</taxon>
    </lineage>
</organism>
<evidence type="ECO:0000313" key="2">
    <source>
        <dbReference type="Proteomes" id="UP000887565"/>
    </source>
</evidence>
<sequence length="306" mass="34124">MTHEQVGAIFNFGNQTVQIANYLARMDIQDHSRIRVAMPLLSIPNNNETGIKYSQSTTSKFHEIGQNFSPVVAANGCTVQPFTDQLIIGKIWPGVHQCLPEACMVTGMDEIFEITIEPAIVNPTSQQFPLVIMNSTNNAIKLKKNELIGKIAMLLEGKPADSTTSLDKQTNLNFDICKFKQQITKMVQKSTLTPEQQCKLEKFLISNRAIFSLEIEYVPRRENAFADFLSRKGEDQTKASSNTTTSTKDQNSKPPNIDAVETRAQARQKMVAEPSDHPDLVHDLIQLSTLPTSQIKALVGHLLKNK</sequence>
<evidence type="ECO:0000256" key="1">
    <source>
        <dbReference type="SAM" id="MobiDB-lite"/>
    </source>
</evidence>
<name>A0A915LAA1_ROMCU</name>
<reference evidence="3" key="1">
    <citation type="submission" date="2022-11" db="UniProtKB">
        <authorList>
            <consortium name="WormBaseParasite"/>
        </authorList>
    </citation>
    <scope>IDENTIFICATION</scope>
</reference>